<dbReference type="AlphaFoldDB" id="A0A0F4KQG4"/>
<protein>
    <submittedName>
        <fullName evidence="4">Extracellular solute-binding protein</fullName>
    </submittedName>
</protein>
<feature type="signal peptide" evidence="2">
    <location>
        <begin position="1"/>
        <end position="21"/>
    </location>
</feature>
<dbReference type="Pfam" id="PF00497">
    <property type="entry name" value="SBP_bac_3"/>
    <property type="match status" value="1"/>
</dbReference>
<name>A0A0F4KQG4_9LACO</name>
<dbReference type="Gene3D" id="3.40.190.10">
    <property type="entry name" value="Periplasmic binding protein-like II"/>
    <property type="match status" value="2"/>
</dbReference>
<gene>
    <name evidence="4" type="ORF">JG29_10380</name>
</gene>
<comment type="caution">
    <text evidence="4">The sequence shown here is derived from an EMBL/GenBank/DDBJ whole genome shotgun (WGS) entry which is preliminary data.</text>
</comment>
<feature type="chain" id="PRO_5002471756" evidence="2">
    <location>
        <begin position="22"/>
        <end position="263"/>
    </location>
</feature>
<dbReference type="Proteomes" id="UP000033695">
    <property type="component" value="Unassembled WGS sequence"/>
</dbReference>
<reference evidence="4 5" key="1">
    <citation type="submission" date="2014-12" db="EMBL/GenBank/DDBJ databases">
        <title>Comparative genomics of the lactic acid bacteria isolated from the honey bee gut.</title>
        <authorList>
            <person name="Ellegaard K.M."/>
            <person name="Tamarit D."/>
            <person name="Javelind E."/>
            <person name="Olofsson T."/>
            <person name="Andersson S.G."/>
            <person name="Vasquez A."/>
        </authorList>
    </citation>
    <scope>NUCLEOTIDE SEQUENCE [LARGE SCALE GENOMIC DNA]</scope>
    <source>
        <strain evidence="4 5">Hon2</strain>
    </source>
</reference>
<evidence type="ECO:0000313" key="4">
    <source>
        <dbReference type="EMBL" id="KJY48635.1"/>
    </source>
</evidence>
<dbReference type="InterPro" id="IPR001638">
    <property type="entry name" value="Solute-binding_3/MltF_N"/>
</dbReference>
<sequence length="263" mass="30102">MKKIMAFILSSICILFLSACGQMKRVGTGQNTLIVGVDDSFVPMGFQSPAGKLSGFDIDLAKETGKVLHRKVVFQTIDWSMKETELRNGTIDLIWNGYTKTAERAQKVHFSQPYLRNQQVVVVKNSDHINSLQQLKNKAVGVQSSSTGYEDLMQQPRVLKNIIQNQTPFQYDNIQNGMMDLKAGRIQGFLIDRVFAEYYLKHDRQQDQFKILITPYRSESFAVGSRKNDLQTQKQINQALHYLKKSGQLKKLSYHWFGKDISQ</sequence>
<dbReference type="PANTHER" id="PTHR35936">
    <property type="entry name" value="MEMBRANE-BOUND LYTIC MUREIN TRANSGLYCOSYLASE F"/>
    <property type="match status" value="1"/>
</dbReference>
<dbReference type="PANTHER" id="PTHR35936:SF34">
    <property type="entry name" value="ABC TRANSPORTER EXTRACELLULAR-BINDING PROTEIN YCKB-RELATED"/>
    <property type="match status" value="1"/>
</dbReference>
<dbReference type="PROSITE" id="PS51257">
    <property type="entry name" value="PROKAR_LIPOPROTEIN"/>
    <property type="match status" value="1"/>
</dbReference>
<dbReference type="HOGENOM" id="CLU_019602_18_2_9"/>
<accession>A0A0F4KQG4</accession>
<dbReference type="SMART" id="SM00062">
    <property type="entry name" value="PBPb"/>
    <property type="match status" value="1"/>
</dbReference>
<evidence type="ECO:0000259" key="3">
    <source>
        <dbReference type="SMART" id="SM00062"/>
    </source>
</evidence>
<evidence type="ECO:0000313" key="5">
    <source>
        <dbReference type="Proteomes" id="UP000033695"/>
    </source>
</evidence>
<dbReference type="EMBL" id="JXBZ01000008">
    <property type="protein sequence ID" value="KJY48635.1"/>
    <property type="molecule type" value="Genomic_DNA"/>
</dbReference>
<organism evidence="4 5">
    <name type="scientific">Bombilactobacillus mellis</name>
    <dbReference type="NCBI Taxonomy" id="1218508"/>
    <lineage>
        <taxon>Bacteria</taxon>
        <taxon>Bacillati</taxon>
        <taxon>Bacillota</taxon>
        <taxon>Bacilli</taxon>
        <taxon>Lactobacillales</taxon>
        <taxon>Lactobacillaceae</taxon>
        <taxon>Bombilactobacillus</taxon>
    </lineage>
</organism>
<keyword evidence="1 2" id="KW-0732">Signal</keyword>
<feature type="domain" description="Solute-binding protein family 3/N-terminal" evidence="3">
    <location>
        <begin position="32"/>
        <end position="260"/>
    </location>
</feature>
<evidence type="ECO:0000256" key="2">
    <source>
        <dbReference type="SAM" id="SignalP"/>
    </source>
</evidence>
<dbReference type="STRING" id="1218508.JG29_10380"/>
<dbReference type="SUPFAM" id="SSF53850">
    <property type="entry name" value="Periplasmic binding protein-like II"/>
    <property type="match status" value="1"/>
</dbReference>
<dbReference type="CDD" id="cd00996">
    <property type="entry name" value="PBP2_AatB_like"/>
    <property type="match status" value="1"/>
</dbReference>
<dbReference type="PATRIC" id="fig|1218508.4.peg.1023"/>
<dbReference type="OrthoDB" id="9775197at2"/>
<proteinExistence type="predicted"/>
<dbReference type="RefSeq" id="WP_045922898.1">
    <property type="nucleotide sequence ID" value="NZ_JAAEEA010000001.1"/>
</dbReference>
<keyword evidence="5" id="KW-1185">Reference proteome</keyword>
<evidence type="ECO:0000256" key="1">
    <source>
        <dbReference type="ARBA" id="ARBA00022729"/>
    </source>
</evidence>